<dbReference type="RefSeq" id="WP_271052709.1">
    <property type="nucleotide sequence ID" value="NZ_JAQIIO010000001.1"/>
</dbReference>
<sequence>MLDKRQNLGRCEKGSIFVESLLVLPLITLLSVGILEFGNVLWQRHQVQTGVRDAARYWARCKPNVVGYTSNCSMTKARNIAFYGNPQGTGALRVPNWQSDSQLTILPAKTDLPPSPNNGDKVYAKAELDYAGSPLFALLRINTVRIEYAHYQRYLGW</sequence>
<organism evidence="3 4">
    <name type="scientific">Aliiroseovarius salicola</name>
    <dbReference type="NCBI Taxonomy" id="3009082"/>
    <lineage>
        <taxon>Bacteria</taxon>
        <taxon>Pseudomonadati</taxon>
        <taxon>Pseudomonadota</taxon>
        <taxon>Alphaproteobacteria</taxon>
        <taxon>Rhodobacterales</taxon>
        <taxon>Paracoccaceae</taxon>
        <taxon>Aliiroseovarius</taxon>
    </lineage>
</organism>
<dbReference type="Pfam" id="PF07811">
    <property type="entry name" value="TadE"/>
    <property type="match status" value="1"/>
</dbReference>
<gene>
    <name evidence="3" type="ORF">O2N63_03280</name>
</gene>
<keyword evidence="1" id="KW-0472">Membrane</keyword>
<feature type="domain" description="TadE-like" evidence="2">
    <location>
        <begin position="14"/>
        <end position="56"/>
    </location>
</feature>
<dbReference type="InterPro" id="IPR012495">
    <property type="entry name" value="TadE-like_dom"/>
</dbReference>
<feature type="transmembrane region" description="Helical" evidence="1">
    <location>
        <begin position="21"/>
        <end position="42"/>
    </location>
</feature>
<keyword evidence="1" id="KW-1133">Transmembrane helix</keyword>
<evidence type="ECO:0000313" key="3">
    <source>
        <dbReference type="EMBL" id="MDA5093101.1"/>
    </source>
</evidence>
<keyword evidence="4" id="KW-1185">Reference proteome</keyword>
<reference evidence="3 4" key="1">
    <citation type="submission" date="2023-01" db="EMBL/GenBank/DDBJ databases">
        <authorList>
            <person name="Yoon J.-W."/>
        </authorList>
    </citation>
    <scope>NUCLEOTIDE SEQUENCE [LARGE SCALE GENOMIC DNA]</scope>
    <source>
        <strain evidence="3 4">KMU-50</strain>
    </source>
</reference>
<protein>
    <submittedName>
        <fullName evidence="3">Pilus assembly protein</fullName>
    </submittedName>
</protein>
<dbReference type="Proteomes" id="UP001528040">
    <property type="component" value="Unassembled WGS sequence"/>
</dbReference>
<evidence type="ECO:0000259" key="2">
    <source>
        <dbReference type="Pfam" id="PF07811"/>
    </source>
</evidence>
<keyword evidence="1" id="KW-0812">Transmembrane</keyword>
<accession>A0ABT4VXW6</accession>
<comment type="caution">
    <text evidence="3">The sequence shown here is derived from an EMBL/GenBank/DDBJ whole genome shotgun (WGS) entry which is preliminary data.</text>
</comment>
<proteinExistence type="predicted"/>
<evidence type="ECO:0000313" key="4">
    <source>
        <dbReference type="Proteomes" id="UP001528040"/>
    </source>
</evidence>
<name>A0ABT4VXW6_9RHOB</name>
<dbReference type="EMBL" id="JAQIIO010000001">
    <property type="protein sequence ID" value="MDA5093101.1"/>
    <property type="molecule type" value="Genomic_DNA"/>
</dbReference>
<evidence type="ECO:0000256" key="1">
    <source>
        <dbReference type="SAM" id="Phobius"/>
    </source>
</evidence>